<keyword evidence="3" id="KW-0547">Nucleotide-binding</keyword>
<name>A0A6N3AIJ6_9BACT</name>
<keyword evidence="2" id="KW-0732">Signal</keyword>
<dbReference type="SUPFAM" id="SSF55816">
    <property type="entry name" value="5'-nucleotidase (syn. UDP-sugar hydrolase), C-terminal domain"/>
    <property type="match status" value="1"/>
</dbReference>
<dbReference type="GO" id="GO:0046872">
    <property type="term" value="F:metal ion binding"/>
    <property type="evidence" value="ECO:0007669"/>
    <property type="project" value="InterPro"/>
</dbReference>
<dbReference type="InterPro" id="IPR008334">
    <property type="entry name" value="5'-Nucleotdase_C"/>
</dbReference>
<evidence type="ECO:0000256" key="1">
    <source>
        <dbReference type="ARBA" id="ARBA00006654"/>
    </source>
</evidence>
<evidence type="ECO:0000259" key="4">
    <source>
        <dbReference type="Pfam" id="PF00149"/>
    </source>
</evidence>
<dbReference type="PANTHER" id="PTHR11575">
    <property type="entry name" value="5'-NUCLEOTIDASE-RELATED"/>
    <property type="match status" value="1"/>
</dbReference>
<dbReference type="Pfam" id="PF00149">
    <property type="entry name" value="Metallophos"/>
    <property type="match status" value="1"/>
</dbReference>
<dbReference type="PRINTS" id="PR01607">
    <property type="entry name" value="APYRASEFAMLY"/>
</dbReference>
<evidence type="ECO:0000259" key="5">
    <source>
        <dbReference type="Pfam" id="PF02872"/>
    </source>
</evidence>
<dbReference type="GO" id="GO:0016788">
    <property type="term" value="F:hydrolase activity, acting on ester bonds"/>
    <property type="evidence" value="ECO:0007669"/>
    <property type="project" value="InterPro"/>
</dbReference>
<dbReference type="InterPro" id="IPR036907">
    <property type="entry name" value="5'-Nucleotdase_C_sf"/>
</dbReference>
<dbReference type="InterPro" id="IPR004843">
    <property type="entry name" value="Calcineurin-like_PHP"/>
</dbReference>
<dbReference type="InterPro" id="IPR006146">
    <property type="entry name" value="5'-Nucleotdase_CS"/>
</dbReference>
<organism evidence="6">
    <name type="scientific">Paraprevotella clara</name>
    <dbReference type="NCBI Taxonomy" id="454154"/>
    <lineage>
        <taxon>Bacteria</taxon>
        <taxon>Pseudomonadati</taxon>
        <taxon>Bacteroidota</taxon>
        <taxon>Bacteroidia</taxon>
        <taxon>Bacteroidales</taxon>
        <taxon>Prevotellaceae</taxon>
        <taxon>Paraprevotella</taxon>
    </lineage>
</organism>
<keyword evidence="3" id="KW-0378">Hydrolase</keyword>
<dbReference type="SUPFAM" id="SSF56300">
    <property type="entry name" value="Metallo-dependent phosphatases"/>
    <property type="match status" value="1"/>
</dbReference>
<dbReference type="AlphaFoldDB" id="A0A6N3AIJ6"/>
<dbReference type="RefSeq" id="WP_412442248.1">
    <property type="nucleotide sequence ID" value="NZ_CACRUT010000008.1"/>
</dbReference>
<dbReference type="EMBL" id="CACRUT010000008">
    <property type="protein sequence ID" value="VYT90603.1"/>
    <property type="molecule type" value="Genomic_DNA"/>
</dbReference>
<dbReference type="GO" id="GO:0030288">
    <property type="term" value="C:outer membrane-bounded periplasmic space"/>
    <property type="evidence" value="ECO:0007669"/>
    <property type="project" value="TreeGrafter"/>
</dbReference>
<reference evidence="6" key="1">
    <citation type="submission" date="2019-11" db="EMBL/GenBank/DDBJ databases">
        <authorList>
            <person name="Feng L."/>
        </authorList>
    </citation>
    <scope>NUCLEOTIDE SEQUENCE</scope>
    <source>
        <strain evidence="6">PclaraLFYP37</strain>
    </source>
</reference>
<feature type="domain" description="5'-Nucleotidase C-terminal" evidence="5">
    <location>
        <begin position="329"/>
        <end position="495"/>
    </location>
</feature>
<evidence type="ECO:0000313" key="6">
    <source>
        <dbReference type="EMBL" id="VYT90603.1"/>
    </source>
</evidence>
<dbReference type="InterPro" id="IPR029052">
    <property type="entry name" value="Metallo-depent_PP-like"/>
</dbReference>
<dbReference type="Pfam" id="PF02872">
    <property type="entry name" value="5_nucleotid_C"/>
    <property type="match status" value="1"/>
</dbReference>
<evidence type="ECO:0000256" key="2">
    <source>
        <dbReference type="ARBA" id="ARBA00022729"/>
    </source>
</evidence>
<evidence type="ECO:0000256" key="3">
    <source>
        <dbReference type="RuleBase" id="RU362119"/>
    </source>
</evidence>
<dbReference type="GO" id="GO:0000166">
    <property type="term" value="F:nucleotide binding"/>
    <property type="evidence" value="ECO:0007669"/>
    <property type="project" value="UniProtKB-KW"/>
</dbReference>
<dbReference type="Gene3D" id="3.90.780.10">
    <property type="entry name" value="5'-Nucleotidase, C-terminal domain"/>
    <property type="match status" value="1"/>
</dbReference>
<dbReference type="InterPro" id="IPR006179">
    <property type="entry name" value="5_nucleotidase/apyrase"/>
</dbReference>
<dbReference type="PROSITE" id="PS00785">
    <property type="entry name" value="5_NUCLEOTIDASE_1"/>
    <property type="match status" value="1"/>
</dbReference>
<protein>
    <submittedName>
        <fullName evidence="6">Trifunctional nucleotide phosphoesterase protein YfkN</fullName>
    </submittedName>
</protein>
<dbReference type="PANTHER" id="PTHR11575:SF6">
    <property type="entry name" value="2',3'-CYCLIC-NUCLEOTIDE 2'-PHOSPHODIESTERASE_3'-NUCLEOTIDASE"/>
    <property type="match status" value="1"/>
</dbReference>
<feature type="domain" description="Calcineurin-like phosphoesterase" evidence="4">
    <location>
        <begin position="13"/>
        <end position="241"/>
    </location>
</feature>
<accession>A0A6N3AIJ6</accession>
<dbReference type="Gene3D" id="3.60.21.10">
    <property type="match status" value="1"/>
</dbReference>
<sequence>MANSTAERQIVSLKIVHTSDVHGSFFMRDYVNNHAVRGSLSRVYAYVQSLRKAYGDRLLLMDGGDILQGSPVVYYSNFVASSGKNLAAEIMNYMAYDVGVMGNHDIETGHAVYDRWTAACRFPVLGANVIDRARGGCYLPPYCILERCGVKVAVMGMTTPAVPNWLPPALWDGLEFEDMVSCAKRWVPLIREKEQPDVLVGLFHSGKEGGIVTPDYAENAALDVAREVAGFDVVCYGHDHMKNCETVKGPDGKEVLCLAPSSMAVVVGEVDIDVETGREGNRVVSVKGKITDLSYYKGEESKYMQRYFSRYIRNTEYYVGQKIGRFVHTIESQDAYFGPSAFVDIVHRAQLETTGAQVSFAAPVSFAASIKEGDVCVRDVFNLYRYDDVLYTMRLTGQEIKDMLEMSYGLWTAQMKTPDDHVMLLDYVLDEGRRLGFKHLAYNFDSAAGICYTVDVTKPYGEKIRVTGMADGSTFGLETWYTVVVNSYRGNGGGELFTKGAGIPHEKLNERLLSSTDKDLRACIIEYIKKKGEIDARPLYQWRLVPEAWAVPACERDRQLLFGKREKEE</sequence>
<proteinExistence type="inferred from homology"/>
<dbReference type="GO" id="GO:0009166">
    <property type="term" value="P:nucleotide catabolic process"/>
    <property type="evidence" value="ECO:0007669"/>
    <property type="project" value="InterPro"/>
</dbReference>
<gene>
    <name evidence="6" type="primary">yfkN_1</name>
    <name evidence="6" type="ORF">PCLFYP37_01440</name>
</gene>
<comment type="similarity">
    <text evidence="1 3">Belongs to the 5'-nucleotidase family.</text>
</comment>